<organism evidence="1 2">
    <name type="scientific">Sphagnum jensenii</name>
    <dbReference type="NCBI Taxonomy" id="128206"/>
    <lineage>
        <taxon>Eukaryota</taxon>
        <taxon>Viridiplantae</taxon>
        <taxon>Streptophyta</taxon>
        <taxon>Embryophyta</taxon>
        <taxon>Bryophyta</taxon>
        <taxon>Sphagnophytina</taxon>
        <taxon>Sphagnopsida</taxon>
        <taxon>Sphagnales</taxon>
        <taxon>Sphagnaceae</taxon>
        <taxon>Sphagnum</taxon>
    </lineage>
</organism>
<proteinExistence type="predicted"/>
<name>A0ABP0VKY1_9BRYO</name>
<evidence type="ECO:0000313" key="1">
    <source>
        <dbReference type="EMBL" id="CAK9255084.1"/>
    </source>
</evidence>
<evidence type="ECO:0000313" key="2">
    <source>
        <dbReference type="Proteomes" id="UP001497444"/>
    </source>
</evidence>
<accession>A0ABP0VKY1</accession>
<gene>
    <name evidence="1" type="ORF">CSSPJE1EN1_LOCUS562</name>
</gene>
<sequence length="87" mass="10093">MQQAWMLLSNFYAGAGNLDPSLYIQWERMPRVWEKPAGPTWIEVNNNVSKFGVDGQDHLQMIQIYTVLGRFNIQSEARCQVCTRDTK</sequence>
<dbReference type="Proteomes" id="UP001497444">
    <property type="component" value="Chromosome 1"/>
</dbReference>
<keyword evidence="2" id="KW-1185">Reference proteome</keyword>
<protein>
    <submittedName>
        <fullName evidence="1">Uncharacterized protein</fullName>
    </submittedName>
</protein>
<reference evidence="1 2" key="1">
    <citation type="submission" date="2024-02" db="EMBL/GenBank/DDBJ databases">
        <authorList>
            <consortium name="ELIXIR-Norway"/>
            <consortium name="Elixir Norway"/>
        </authorList>
    </citation>
    <scope>NUCLEOTIDE SEQUENCE [LARGE SCALE GENOMIC DNA]</scope>
</reference>
<dbReference type="EMBL" id="OZ020096">
    <property type="protein sequence ID" value="CAK9255084.1"/>
    <property type="molecule type" value="Genomic_DNA"/>
</dbReference>